<dbReference type="InterPro" id="IPR023061">
    <property type="entry name" value="SelD_I"/>
</dbReference>
<dbReference type="InterPro" id="IPR036676">
    <property type="entry name" value="PurM-like_C_sf"/>
</dbReference>
<keyword evidence="7" id="KW-0460">Magnesium</keyword>
<comment type="similarity">
    <text evidence="1">Belongs to the selenophosphate synthase 1 family. Class I subfamily.</text>
</comment>
<evidence type="ECO:0000256" key="7">
    <source>
        <dbReference type="ARBA" id="ARBA00022842"/>
    </source>
</evidence>
<dbReference type="InterPro" id="IPR016188">
    <property type="entry name" value="PurM-like_N"/>
</dbReference>
<evidence type="ECO:0000259" key="10">
    <source>
        <dbReference type="Pfam" id="PF02769"/>
    </source>
</evidence>
<evidence type="ECO:0000259" key="9">
    <source>
        <dbReference type="Pfam" id="PF00586"/>
    </source>
</evidence>
<proteinExistence type="inferred from homology"/>
<dbReference type="GO" id="GO:0005737">
    <property type="term" value="C:cytoplasm"/>
    <property type="evidence" value="ECO:0007669"/>
    <property type="project" value="TreeGrafter"/>
</dbReference>
<dbReference type="PANTHER" id="PTHR10256">
    <property type="entry name" value="SELENIDE, WATER DIKINASE"/>
    <property type="match status" value="1"/>
</dbReference>
<dbReference type="SUPFAM" id="SSF55326">
    <property type="entry name" value="PurM N-terminal domain-like"/>
    <property type="match status" value="1"/>
</dbReference>
<dbReference type="PANTHER" id="PTHR10256:SF0">
    <property type="entry name" value="INACTIVE SELENIDE, WATER DIKINASE-LIKE PROTEIN-RELATED"/>
    <property type="match status" value="1"/>
</dbReference>
<keyword evidence="2 11" id="KW-0808">Transferase</keyword>
<evidence type="ECO:0000256" key="3">
    <source>
        <dbReference type="ARBA" id="ARBA00022723"/>
    </source>
</evidence>
<dbReference type="InterPro" id="IPR036921">
    <property type="entry name" value="PurM-like_N_sf"/>
</dbReference>
<gene>
    <name evidence="11" type="ORF">MNBD_GAMMA09-1984</name>
</gene>
<dbReference type="InterPro" id="IPR010918">
    <property type="entry name" value="PurM-like_C_dom"/>
</dbReference>
<feature type="domain" description="PurM-like C-terminal" evidence="10">
    <location>
        <begin position="167"/>
        <end position="336"/>
    </location>
</feature>
<name>A0A3B0Y4D1_9ZZZZ</name>
<dbReference type="EMBL" id="UOFI01000140">
    <property type="protein sequence ID" value="VAW69029.1"/>
    <property type="molecule type" value="Genomic_DNA"/>
</dbReference>
<keyword evidence="4" id="KW-0547">Nucleotide-binding</keyword>
<keyword evidence="5 11" id="KW-0418">Kinase</keyword>
<dbReference type="NCBIfam" id="NF002098">
    <property type="entry name" value="PRK00943.1"/>
    <property type="match status" value="1"/>
</dbReference>
<reference evidence="11" key="1">
    <citation type="submission" date="2018-06" db="EMBL/GenBank/DDBJ databases">
        <authorList>
            <person name="Zhirakovskaya E."/>
        </authorList>
    </citation>
    <scope>NUCLEOTIDE SEQUENCE</scope>
</reference>
<dbReference type="PIRSF" id="PIRSF036407">
    <property type="entry name" value="Selenphspht_syn"/>
    <property type="match status" value="1"/>
</dbReference>
<dbReference type="EC" id="2.7.9.3" evidence="11"/>
<dbReference type="Pfam" id="PF02769">
    <property type="entry name" value="AIRS_C"/>
    <property type="match status" value="1"/>
</dbReference>
<keyword evidence="6" id="KW-0067">ATP-binding</keyword>
<dbReference type="CDD" id="cd02195">
    <property type="entry name" value="SelD"/>
    <property type="match status" value="1"/>
</dbReference>
<dbReference type="FunFam" id="3.30.1330.10:FF:000003">
    <property type="entry name" value="Selenide, water dikinase"/>
    <property type="match status" value="1"/>
</dbReference>
<dbReference type="AlphaFoldDB" id="A0A3B0Y4D1"/>
<evidence type="ECO:0000256" key="8">
    <source>
        <dbReference type="ARBA" id="ARBA00023266"/>
    </source>
</evidence>
<evidence type="ECO:0000256" key="6">
    <source>
        <dbReference type="ARBA" id="ARBA00022840"/>
    </source>
</evidence>
<feature type="domain" description="PurM-like N-terminal" evidence="9">
    <location>
        <begin position="48"/>
        <end position="155"/>
    </location>
</feature>
<organism evidence="11">
    <name type="scientific">hydrothermal vent metagenome</name>
    <dbReference type="NCBI Taxonomy" id="652676"/>
    <lineage>
        <taxon>unclassified sequences</taxon>
        <taxon>metagenomes</taxon>
        <taxon>ecological metagenomes</taxon>
    </lineage>
</organism>
<dbReference type="Gene3D" id="3.90.650.10">
    <property type="entry name" value="PurM-like C-terminal domain"/>
    <property type="match status" value="1"/>
</dbReference>
<dbReference type="GO" id="GO:0005524">
    <property type="term" value="F:ATP binding"/>
    <property type="evidence" value="ECO:0007669"/>
    <property type="project" value="UniProtKB-KW"/>
</dbReference>
<evidence type="ECO:0000256" key="2">
    <source>
        <dbReference type="ARBA" id="ARBA00022679"/>
    </source>
</evidence>
<sequence length="347" mass="36574">MTKIKLTEYSHGAGCGCKIAPGLLEEILHTSSPVFSDPRLLVGNDTKDDAAVFDLGNGSSVVSTTDFFMPIVDDPFEFGQIAATNAISDIYAMGGTPLMAIAIFGWPISKLSAEVASQVIEGGRHACKLAGIPLAGGHSIDAPEPIFGLAVTGQVDNAHLKRNDQAKAGCRLFLTKPLGIGILTTAEKKKLLKDAHKRIAPETMCQLNKPGAEFARLPYVSAMTDVTGFGLMGHLVEVCEGSHVHAVIDYHAVPKLAEVENYIALGCSPGGAQRNFDSYGHKLGEMSDLQKKILCDPQTSGGLLVAVENDSADAFVSFCAELGLKLSALGKLVAADSDPSSPLIRIE</sequence>
<keyword evidence="3" id="KW-0479">Metal-binding</keyword>
<dbReference type="FunFam" id="3.90.650.10:FF:000004">
    <property type="entry name" value="Selenide, water dikinase"/>
    <property type="match status" value="1"/>
</dbReference>
<evidence type="ECO:0000256" key="1">
    <source>
        <dbReference type="ARBA" id="ARBA00008026"/>
    </source>
</evidence>
<dbReference type="GO" id="GO:0004756">
    <property type="term" value="F:selenide, water dikinase activity"/>
    <property type="evidence" value="ECO:0007669"/>
    <property type="project" value="UniProtKB-EC"/>
</dbReference>
<evidence type="ECO:0000256" key="4">
    <source>
        <dbReference type="ARBA" id="ARBA00022741"/>
    </source>
</evidence>
<dbReference type="SUPFAM" id="SSF56042">
    <property type="entry name" value="PurM C-terminal domain-like"/>
    <property type="match status" value="1"/>
</dbReference>
<keyword evidence="8" id="KW-0711">Selenium</keyword>
<protein>
    <submittedName>
        <fullName evidence="11">Selenide,water dikinase</fullName>
        <ecNumber evidence="11">2.7.9.3</ecNumber>
    </submittedName>
</protein>
<dbReference type="HAMAP" id="MF_00625">
    <property type="entry name" value="SelD"/>
    <property type="match status" value="1"/>
</dbReference>
<dbReference type="Gene3D" id="3.30.1330.10">
    <property type="entry name" value="PurM-like, N-terminal domain"/>
    <property type="match status" value="1"/>
</dbReference>
<dbReference type="NCBIfam" id="TIGR00476">
    <property type="entry name" value="selD"/>
    <property type="match status" value="1"/>
</dbReference>
<evidence type="ECO:0000256" key="5">
    <source>
        <dbReference type="ARBA" id="ARBA00022777"/>
    </source>
</evidence>
<evidence type="ECO:0000313" key="11">
    <source>
        <dbReference type="EMBL" id="VAW69029.1"/>
    </source>
</evidence>
<accession>A0A3B0Y4D1</accession>
<dbReference type="GO" id="GO:0046872">
    <property type="term" value="F:metal ion binding"/>
    <property type="evidence" value="ECO:0007669"/>
    <property type="project" value="UniProtKB-KW"/>
</dbReference>
<dbReference type="GO" id="GO:0016260">
    <property type="term" value="P:selenocysteine biosynthetic process"/>
    <property type="evidence" value="ECO:0007669"/>
    <property type="project" value="InterPro"/>
</dbReference>
<dbReference type="InterPro" id="IPR004536">
    <property type="entry name" value="SPS/SelD"/>
</dbReference>
<dbReference type="Pfam" id="PF00586">
    <property type="entry name" value="AIRS"/>
    <property type="match status" value="1"/>
</dbReference>